<dbReference type="OrthoDB" id="5498513at2"/>
<comment type="caution">
    <text evidence="1">The sequence shown here is derived from an EMBL/GenBank/DDBJ whole genome shotgun (WGS) entry which is preliminary data.</text>
</comment>
<dbReference type="PROSITE" id="PS51257">
    <property type="entry name" value="PROKAR_LIPOPROTEIN"/>
    <property type="match status" value="1"/>
</dbReference>
<reference evidence="1 2" key="1">
    <citation type="submission" date="2019-10" db="EMBL/GenBank/DDBJ databases">
        <title>A soil myxobacterium in the family Polyangiaceae.</title>
        <authorList>
            <person name="Li Y."/>
            <person name="Wang J."/>
        </authorList>
    </citation>
    <scope>NUCLEOTIDE SEQUENCE [LARGE SCALE GENOMIC DNA]</scope>
    <source>
        <strain evidence="1 2">DSM 14734</strain>
    </source>
</reference>
<evidence type="ECO:0000313" key="2">
    <source>
        <dbReference type="Proteomes" id="UP000440224"/>
    </source>
</evidence>
<keyword evidence="2" id="KW-1185">Reference proteome</keyword>
<dbReference type="EMBL" id="WJIE01000007">
    <property type="protein sequence ID" value="MRG95219.1"/>
    <property type="molecule type" value="Genomic_DNA"/>
</dbReference>
<dbReference type="RefSeq" id="WP_153822037.1">
    <property type="nucleotide sequence ID" value="NZ_WJIE01000007.1"/>
</dbReference>
<protein>
    <submittedName>
        <fullName evidence="1">Uncharacterized protein</fullName>
    </submittedName>
</protein>
<dbReference type="AlphaFoldDB" id="A0A6N7PTH5"/>
<evidence type="ECO:0000313" key="1">
    <source>
        <dbReference type="EMBL" id="MRG95219.1"/>
    </source>
</evidence>
<name>A0A6N7PTH5_9BACT</name>
<accession>A0A6N7PTH5</accession>
<proteinExistence type="predicted"/>
<organism evidence="1 2">
    <name type="scientific">Polyangium spumosum</name>
    <dbReference type="NCBI Taxonomy" id="889282"/>
    <lineage>
        <taxon>Bacteria</taxon>
        <taxon>Pseudomonadati</taxon>
        <taxon>Myxococcota</taxon>
        <taxon>Polyangia</taxon>
        <taxon>Polyangiales</taxon>
        <taxon>Polyangiaceae</taxon>
        <taxon>Polyangium</taxon>
    </lineage>
</organism>
<dbReference type="Proteomes" id="UP000440224">
    <property type="component" value="Unassembled WGS sequence"/>
</dbReference>
<sequence length="327" mass="35561">MSSKRESERAEPRPRRALLLGLFALGSAAACGGEVPAPKSPRKRKGKRESLDPAELFPADLDLVVRVDLGRMRAQLGPLAEVLSARVEDESGGEEAIVSLAITRAKVVWIGLRAADAEAGDRVLVVEGDVEDVRPDPGIFRLVDPPIADDVRTWERRGPLGRATTARIHAFGTRMIMFVTPVEADSVARVLEEGPDDRRRDPAAEGLVSVDLRARRLPPSLERRFPSIASIIGGLDRARASAVMVGDALRIDAEITAGTGQAAGKAENLLRALREGGQGSRYAALFEDVRIERIDRSVRVRWDFSSEVLRAMLEGKLAAPEEMQGER</sequence>
<gene>
    <name evidence="1" type="ORF">GF068_25350</name>
</gene>